<dbReference type="InterPro" id="IPR050574">
    <property type="entry name" value="HPF/YfiA_ribosome-assoc"/>
</dbReference>
<evidence type="ECO:0000313" key="6">
    <source>
        <dbReference type="EMBL" id="ABM28521.1"/>
    </source>
</evidence>
<keyword evidence="6" id="KW-0687">Ribonucleoprotein</keyword>
<keyword evidence="4" id="KW-0963">Cytoplasm</keyword>
<gene>
    <name evidence="4" type="primary">hpf</name>
    <name evidence="6" type="ordered locus">Dvul_1504</name>
</gene>
<dbReference type="GO" id="GO:0022627">
    <property type="term" value="C:cytosolic small ribosomal subunit"/>
    <property type="evidence" value="ECO:0007669"/>
    <property type="project" value="TreeGrafter"/>
</dbReference>
<dbReference type="CDD" id="cd00552">
    <property type="entry name" value="RaiA"/>
    <property type="match status" value="1"/>
</dbReference>
<evidence type="ECO:0000259" key="5">
    <source>
        <dbReference type="Pfam" id="PF16321"/>
    </source>
</evidence>
<dbReference type="KEGG" id="dvl:Dvul_1504"/>
<name>A0A0H3AAD4_NITV4</name>
<dbReference type="AlphaFoldDB" id="A0A0H3AAD4"/>
<evidence type="ECO:0000256" key="4">
    <source>
        <dbReference type="HAMAP-Rule" id="MF_00839"/>
    </source>
</evidence>
<dbReference type="InterPro" id="IPR038416">
    <property type="entry name" value="Ribosom_S30AE_C_sf"/>
</dbReference>
<dbReference type="HAMAP" id="MF_00839">
    <property type="entry name" value="HPF"/>
    <property type="match status" value="1"/>
</dbReference>
<dbReference type="GO" id="GO:0045900">
    <property type="term" value="P:negative regulation of translational elongation"/>
    <property type="evidence" value="ECO:0007669"/>
    <property type="project" value="TreeGrafter"/>
</dbReference>
<dbReference type="PANTHER" id="PTHR33231:SF1">
    <property type="entry name" value="30S RIBOSOMAL PROTEIN"/>
    <property type="match status" value="1"/>
</dbReference>
<dbReference type="Gene3D" id="3.30.160.100">
    <property type="entry name" value="Ribosome hibernation promotion factor-like"/>
    <property type="match status" value="1"/>
</dbReference>
<evidence type="ECO:0000256" key="1">
    <source>
        <dbReference type="ARBA" id="ARBA00022845"/>
    </source>
</evidence>
<dbReference type="InterPro" id="IPR003489">
    <property type="entry name" value="RHF/RaiA"/>
</dbReference>
<dbReference type="PANTHER" id="PTHR33231">
    <property type="entry name" value="30S RIBOSOMAL PROTEIN"/>
    <property type="match status" value="1"/>
</dbReference>
<organism evidence="6 7">
    <name type="scientific">Nitratidesulfovibrio vulgaris (strain DP4)</name>
    <name type="common">Desulfovibrio vulgaris</name>
    <dbReference type="NCBI Taxonomy" id="391774"/>
    <lineage>
        <taxon>Bacteria</taxon>
        <taxon>Pseudomonadati</taxon>
        <taxon>Thermodesulfobacteriota</taxon>
        <taxon>Desulfovibrionia</taxon>
        <taxon>Desulfovibrionales</taxon>
        <taxon>Desulfovibrionaceae</taxon>
        <taxon>Nitratidesulfovibrio</taxon>
    </lineage>
</organism>
<comment type="subunit">
    <text evidence="4">Interacts with 100S ribosomes.</text>
</comment>
<dbReference type="InterPro" id="IPR032528">
    <property type="entry name" value="Ribosom_S30AE_C"/>
</dbReference>
<dbReference type="Pfam" id="PF02482">
    <property type="entry name" value="Ribosomal_S30AE"/>
    <property type="match status" value="1"/>
</dbReference>
<dbReference type="SUPFAM" id="SSF69754">
    <property type="entry name" value="Ribosome binding protein Y (YfiA homologue)"/>
    <property type="match status" value="1"/>
</dbReference>
<evidence type="ECO:0000256" key="3">
    <source>
        <dbReference type="ARBA" id="ARBA00041148"/>
    </source>
</evidence>
<accession>A0A0H3AAD4</accession>
<feature type="domain" description="Sigma 54 modulation/S30EA ribosomal protein C-terminal" evidence="5">
    <location>
        <begin position="119"/>
        <end position="174"/>
    </location>
</feature>
<dbReference type="InterPro" id="IPR036567">
    <property type="entry name" value="RHF-like"/>
</dbReference>
<dbReference type="EMBL" id="CP000527">
    <property type="protein sequence ID" value="ABM28521.1"/>
    <property type="molecule type" value="Genomic_DNA"/>
</dbReference>
<dbReference type="InterPro" id="IPR034694">
    <property type="entry name" value="HPF_long/plastid"/>
</dbReference>
<dbReference type="Proteomes" id="UP000009173">
    <property type="component" value="Chromosome"/>
</dbReference>
<dbReference type="RefSeq" id="WP_010938920.1">
    <property type="nucleotide sequence ID" value="NC_008751.1"/>
</dbReference>
<comment type="subcellular location">
    <subcellularLocation>
        <location evidence="4">Cytoplasm</location>
    </subcellularLocation>
</comment>
<sequence length="179" mass="20589">MNIAFTFKNFEPSEHLKKYARRRFEKLARFVGKSANLELQVALSLDKFRQKAEVQLVGDSINIAAVEQSEDMYATIDLVLDKLEAQLKKHVSRVKERRRSARTNANIDVFTYHTEGEGEDRAIVGTDQFVPKPLHVDEAAMQLDALDYEFLVFLNAESERINVIYRRRNGDFGLIDPVV</sequence>
<evidence type="ECO:0000256" key="2">
    <source>
        <dbReference type="ARBA" id="ARBA00038695"/>
    </source>
</evidence>
<comment type="subunit">
    <text evidence="2">Associates exclusively with 100S ribosomes, which are dimers of 70S ribosomes.</text>
</comment>
<dbReference type="GO" id="GO:0043024">
    <property type="term" value="F:ribosomal small subunit binding"/>
    <property type="evidence" value="ECO:0007669"/>
    <property type="project" value="TreeGrafter"/>
</dbReference>
<protein>
    <recommendedName>
        <fullName evidence="3 4">Ribosome hibernation promoting factor</fullName>
        <shortName evidence="4">HPF</shortName>
    </recommendedName>
</protein>
<evidence type="ECO:0000313" key="7">
    <source>
        <dbReference type="Proteomes" id="UP000009173"/>
    </source>
</evidence>
<keyword evidence="6" id="KW-0689">Ribosomal protein</keyword>
<dbReference type="Pfam" id="PF16321">
    <property type="entry name" value="Ribosom_S30AE_C"/>
    <property type="match status" value="1"/>
</dbReference>
<dbReference type="Gene3D" id="3.30.505.50">
    <property type="entry name" value="Sigma 54 modulation/S30EA ribosomal protein, C-terminal domain"/>
    <property type="match status" value="1"/>
</dbReference>
<dbReference type="HOGENOM" id="CLU_071472_0_3_7"/>
<dbReference type="NCBIfam" id="TIGR00741">
    <property type="entry name" value="yfiA"/>
    <property type="match status" value="1"/>
</dbReference>
<comment type="similarity">
    <text evidence="4">Belongs to the HPF/YfiA ribosome-associated protein family. Long HPF subfamily.</text>
</comment>
<keyword evidence="1 4" id="KW-0810">Translation regulation</keyword>
<reference evidence="7" key="1">
    <citation type="journal article" date="2009" name="Environ. Microbiol.">
        <title>Contribution of mobile genetic elements to Desulfovibrio vulgaris genome plasticity.</title>
        <authorList>
            <person name="Walker C.B."/>
            <person name="Stolyar S."/>
            <person name="Chivian D."/>
            <person name="Pinel N."/>
            <person name="Gabster J.A."/>
            <person name="Dehal P.S."/>
            <person name="He Z."/>
            <person name="Yang Z.K."/>
            <person name="Yen H.C."/>
            <person name="Zhou J."/>
            <person name="Wall J.D."/>
            <person name="Hazen T.C."/>
            <person name="Arkin A.P."/>
            <person name="Stahl D.A."/>
        </authorList>
    </citation>
    <scope>NUCLEOTIDE SEQUENCE [LARGE SCALE GENOMIC DNA]</scope>
    <source>
        <strain evidence="7">DP4</strain>
    </source>
</reference>
<proteinExistence type="inferred from homology"/>
<comment type="function">
    <text evidence="4">Required for dimerization of active 70S ribosomes into 100S ribosomes in stationary phase; 100S ribosomes are translationally inactive and sometimes present during exponential growth.</text>
</comment>